<accession>A0A2T2NN55</accession>
<reference evidence="1 2" key="1">
    <citation type="journal article" date="2018" name="Front. Microbiol.">
        <title>Genome-Wide Analysis of Corynespora cassiicola Leaf Fall Disease Putative Effectors.</title>
        <authorList>
            <person name="Lopez D."/>
            <person name="Ribeiro S."/>
            <person name="Label P."/>
            <person name="Fumanal B."/>
            <person name="Venisse J.S."/>
            <person name="Kohler A."/>
            <person name="de Oliveira R.R."/>
            <person name="Labutti K."/>
            <person name="Lipzen A."/>
            <person name="Lail K."/>
            <person name="Bauer D."/>
            <person name="Ohm R.A."/>
            <person name="Barry K.W."/>
            <person name="Spatafora J."/>
            <person name="Grigoriev I.V."/>
            <person name="Martin F.M."/>
            <person name="Pujade-Renaud V."/>
        </authorList>
    </citation>
    <scope>NUCLEOTIDE SEQUENCE [LARGE SCALE GENOMIC DNA]</scope>
    <source>
        <strain evidence="1 2">Philippines</strain>
    </source>
</reference>
<dbReference type="Proteomes" id="UP000240883">
    <property type="component" value="Unassembled WGS sequence"/>
</dbReference>
<evidence type="ECO:0000313" key="1">
    <source>
        <dbReference type="EMBL" id="PSN66863.1"/>
    </source>
</evidence>
<gene>
    <name evidence="1" type="ORF">BS50DRAFT_375938</name>
</gene>
<keyword evidence="2" id="KW-1185">Reference proteome</keyword>
<organism evidence="1 2">
    <name type="scientific">Corynespora cassiicola Philippines</name>
    <dbReference type="NCBI Taxonomy" id="1448308"/>
    <lineage>
        <taxon>Eukaryota</taxon>
        <taxon>Fungi</taxon>
        <taxon>Dikarya</taxon>
        <taxon>Ascomycota</taxon>
        <taxon>Pezizomycotina</taxon>
        <taxon>Dothideomycetes</taxon>
        <taxon>Pleosporomycetidae</taxon>
        <taxon>Pleosporales</taxon>
        <taxon>Corynesporascaceae</taxon>
        <taxon>Corynespora</taxon>
    </lineage>
</organism>
<name>A0A2T2NN55_CORCC</name>
<proteinExistence type="predicted"/>
<evidence type="ECO:0000313" key="2">
    <source>
        <dbReference type="Proteomes" id="UP000240883"/>
    </source>
</evidence>
<dbReference type="AlphaFoldDB" id="A0A2T2NN55"/>
<sequence>MCAQRRQLASPPLLSTLSVLPGSVYSLLSQPELQRELTSSLCGSFDGGLVMSVFALFPWRLRRVDEVACSRLLWTAPASIICRKCKRASSRSAEIADGTIGAESANGALGNASPLFHQGRHHLSSLSCHGTPLFFN</sequence>
<dbReference type="EMBL" id="KZ678135">
    <property type="protein sequence ID" value="PSN66863.1"/>
    <property type="molecule type" value="Genomic_DNA"/>
</dbReference>
<protein>
    <submittedName>
        <fullName evidence="1">Uncharacterized protein</fullName>
    </submittedName>
</protein>